<comment type="caution">
    <text evidence="2">The sequence shown here is derived from an EMBL/GenBank/DDBJ whole genome shotgun (WGS) entry which is preliminary data.</text>
</comment>
<keyword evidence="3" id="KW-1185">Reference proteome</keyword>
<dbReference type="CDD" id="cd02215">
    <property type="entry name" value="cupin_QDO_N_C"/>
    <property type="match status" value="1"/>
</dbReference>
<dbReference type="Pfam" id="PF07883">
    <property type="entry name" value="Cupin_2"/>
    <property type="match status" value="1"/>
</dbReference>
<reference evidence="2" key="1">
    <citation type="journal article" date="2021" name="Nat. Commun.">
        <title>Genetic determinants of endophytism in the Arabidopsis root mycobiome.</title>
        <authorList>
            <person name="Mesny F."/>
            <person name="Miyauchi S."/>
            <person name="Thiergart T."/>
            <person name="Pickel B."/>
            <person name="Atanasova L."/>
            <person name="Karlsson M."/>
            <person name="Huettel B."/>
            <person name="Barry K.W."/>
            <person name="Haridas S."/>
            <person name="Chen C."/>
            <person name="Bauer D."/>
            <person name="Andreopoulos W."/>
            <person name="Pangilinan J."/>
            <person name="LaButti K."/>
            <person name="Riley R."/>
            <person name="Lipzen A."/>
            <person name="Clum A."/>
            <person name="Drula E."/>
            <person name="Henrissat B."/>
            <person name="Kohler A."/>
            <person name="Grigoriev I.V."/>
            <person name="Martin F.M."/>
            <person name="Hacquard S."/>
        </authorList>
    </citation>
    <scope>NUCLEOTIDE SEQUENCE</scope>
    <source>
        <strain evidence="2">MPI-SDFR-AT-0068</strain>
    </source>
</reference>
<dbReference type="EMBL" id="JAGPXF010000002">
    <property type="protein sequence ID" value="KAH7258006.1"/>
    <property type="molecule type" value="Genomic_DNA"/>
</dbReference>
<dbReference type="PANTHER" id="PTHR36440:SF1">
    <property type="entry name" value="PUTATIVE (AFU_ORTHOLOGUE AFUA_8G07350)-RELATED"/>
    <property type="match status" value="1"/>
</dbReference>
<evidence type="ECO:0000259" key="1">
    <source>
        <dbReference type="Pfam" id="PF07883"/>
    </source>
</evidence>
<organism evidence="2 3">
    <name type="scientific">Fusarium tricinctum</name>
    <dbReference type="NCBI Taxonomy" id="61284"/>
    <lineage>
        <taxon>Eukaryota</taxon>
        <taxon>Fungi</taxon>
        <taxon>Dikarya</taxon>
        <taxon>Ascomycota</taxon>
        <taxon>Pezizomycotina</taxon>
        <taxon>Sordariomycetes</taxon>
        <taxon>Hypocreomycetidae</taxon>
        <taxon>Hypocreales</taxon>
        <taxon>Nectriaceae</taxon>
        <taxon>Fusarium</taxon>
        <taxon>Fusarium tricinctum species complex</taxon>
    </lineage>
</organism>
<protein>
    <submittedName>
        <fullName evidence="2">RmlC-like cupin domain-containing protein</fullName>
    </submittedName>
</protein>
<name>A0A8K0WGP1_9HYPO</name>
<feature type="domain" description="Cupin type-2" evidence="1">
    <location>
        <begin position="61"/>
        <end position="110"/>
    </location>
</feature>
<dbReference type="PANTHER" id="PTHR36440">
    <property type="entry name" value="PUTATIVE (AFU_ORTHOLOGUE AFUA_8G07350)-RELATED"/>
    <property type="match status" value="1"/>
</dbReference>
<dbReference type="Proteomes" id="UP000813427">
    <property type="component" value="Unassembled WGS sequence"/>
</dbReference>
<dbReference type="SUPFAM" id="SSF51182">
    <property type="entry name" value="RmlC-like cupins"/>
    <property type="match status" value="1"/>
</dbReference>
<accession>A0A8K0WGP1</accession>
<evidence type="ECO:0000313" key="2">
    <source>
        <dbReference type="EMBL" id="KAH7258006.1"/>
    </source>
</evidence>
<dbReference type="InterPro" id="IPR011051">
    <property type="entry name" value="RmlC_Cupin_sf"/>
</dbReference>
<proteinExistence type="predicted"/>
<sequence>MPIPIHTTPPPSRVSYIIQQLEGERVSIPGSKGTFRILASAKQTDGRMSVFQSGAVLSDAPGFHYHKEAHDVFMVTKGFLKLWNGDKCRVMGPGDFAYVPPSIIHNPELLGPHTETLGLVVPGDWIDFFRYIGQPFEGILVPEHDDRDLKSHVIPKVMSAPKDFDVHFVRDYDPPALSEWEETENVLPSGELQPYFLRANTGPRWMAGGVMSRPFITTKESAGKFAISSIESSSLYSSSMFSDYVAFPTVDHCLCVQEGALRVSLKSDPEWVTLHEGETVMIAAGESFKLEFKSRYVRVWSFTDGQGIEELIHQAGASCKSFVLPDEAPTLDETKLETVIKKLGITRG</sequence>
<dbReference type="Gene3D" id="2.60.120.10">
    <property type="entry name" value="Jelly Rolls"/>
    <property type="match status" value="2"/>
</dbReference>
<dbReference type="OrthoDB" id="2588190at2759"/>
<dbReference type="InterPro" id="IPR013096">
    <property type="entry name" value="Cupin_2"/>
</dbReference>
<gene>
    <name evidence="2" type="ORF">BKA59DRAFT_471320</name>
</gene>
<evidence type="ECO:0000313" key="3">
    <source>
        <dbReference type="Proteomes" id="UP000813427"/>
    </source>
</evidence>
<dbReference type="InterPro" id="IPR053146">
    <property type="entry name" value="QDO-like"/>
</dbReference>
<dbReference type="InterPro" id="IPR014710">
    <property type="entry name" value="RmlC-like_jellyroll"/>
</dbReference>
<dbReference type="AlphaFoldDB" id="A0A8K0WGP1"/>